<comment type="caution">
    <text evidence="1">The sequence shown here is derived from an EMBL/GenBank/DDBJ whole genome shotgun (WGS) entry which is preliminary data.</text>
</comment>
<organism evidence="1 2">
    <name type="scientific">Brassica cretica</name>
    <name type="common">Mustard</name>
    <dbReference type="NCBI Taxonomy" id="69181"/>
    <lineage>
        <taxon>Eukaryota</taxon>
        <taxon>Viridiplantae</taxon>
        <taxon>Streptophyta</taxon>
        <taxon>Embryophyta</taxon>
        <taxon>Tracheophyta</taxon>
        <taxon>Spermatophyta</taxon>
        <taxon>Magnoliopsida</taxon>
        <taxon>eudicotyledons</taxon>
        <taxon>Gunneridae</taxon>
        <taxon>Pentapetalae</taxon>
        <taxon>rosids</taxon>
        <taxon>malvids</taxon>
        <taxon>Brassicales</taxon>
        <taxon>Brassicaceae</taxon>
        <taxon>Brassiceae</taxon>
        <taxon>Brassica</taxon>
    </lineage>
</organism>
<proteinExistence type="predicted"/>
<protein>
    <submittedName>
        <fullName evidence="1">Uncharacterized protein</fullName>
    </submittedName>
</protein>
<sequence length="50" mass="5572">MNPKPNTHPVPVRDTIPAHDLRLSSIPRHDLSQLAIDDSILLAITVCFRS</sequence>
<dbReference type="AlphaFoldDB" id="A0A8S9NHR9"/>
<reference evidence="1" key="1">
    <citation type="submission" date="2019-12" db="EMBL/GenBank/DDBJ databases">
        <title>Genome sequencing and annotation of Brassica cretica.</title>
        <authorList>
            <person name="Studholme D.J."/>
            <person name="Sarris P."/>
        </authorList>
    </citation>
    <scope>NUCLEOTIDE SEQUENCE</scope>
    <source>
        <strain evidence="1">PFS-109/04</strain>
        <tissue evidence="1">Leaf</tissue>
    </source>
</reference>
<name>A0A8S9NHR9_BRACR</name>
<evidence type="ECO:0000313" key="1">
    <source>
        <dbReference type="EMBL" id="KAF3501926.1"/>
    </source>
</evidence>
<accession>A0A8S9NHR9</accession>
<dbReference type="EMBL" id="QGKX02001621">
    <property type="protein sequence ID" value="KAF3501926.1"/>
    <property type="molecule type" value="Genomic_DNA"/>
</dbReference>
<dbReference type="Proteomes" id="UP000712600">
    <property type="component" value="Unassembled WGS sequence"/>
</dbReference>
<gene>
    <name evidence="1" type="ORF">F2Q69_00039453</name>
</gene>
<evidence type="ECO:0000313" key="2">
    <source>
        <dbReference type="Proteomes" id="UP000712600"/>
    </source>
</evidence>